<sequence length="82" mass="8199">MERARRQQDGGATRRNIGGITERRELDESDRTAGAAGRRELGGSGGTGGVAGAQRERQDGESGGVAGSRKSGGSSAGTAGQP</sequence>
<proteinExistence type="predicted"/>
<name>A0A8J8XHJ7_ORYSJ</name>
<feature type="compositionally biased region" description="Basic and acidic residues" evidence="1">
    <location>
        <begin position="21"/>
        <end position="41"/>
    </location>
</feature>
<evidence type="ECO:0000256" key="1">
    <source>
        <dbReference type="SAM" id="MobiDB-lite"/>
    </source>
</evidence>
<feature type="region of interest" description="Disordered" evidence="1">
    <location>
        <begin position="1"/>
        <end position="82"/>
    </location>
</feature>
<accession>A0A8J8XHJ7</accession>
<evidence type="ECO:0000313" key="2">
    <source>
        <dbReference type="EMBL" id="EEE57614.1"/>
    </source>
</evidence>
<gene>
    <name evidence="2" type="ORF">OsJ_08006</name>
</gene>
<reference evidence="2" key="1">
    <citation type="journal article" date="2005" name="PLoS Biol.">
        <title>The genomes of Oryza sativa: a history of duplications.</title>
        <authorList>
            <person name="Yu J."/>
            <person name="Wang J."/>
            <person name="Lin W."/>
            <person name="Li S."/>
            <person name="Li H."/>
            <person name="Zhou J."/>
            <person name="Ni P."/>
            <person name="Dong W."/>
            <person name="Hu S."/>
            <person name="Zeng C."/>
            <person name="Zhang J."/>
            <person name="Zhang Y."/>
            <person name="Li R."/>
            <person name="Xu Z."/>
            <person name="Li S."/>
            <person name="Li X."/>
            <person name="Zheng H."/>
            <person name="Cong L."/>
            <person name="Lin L."/>
            <person name="Yin J."/>
            <person name="Geng J."/>
            <person name="Li G."/>
            <person name="Shi J."/>
            <person name="Liu J."/>
            <person name="Lv H."/>
            <person name="Li J."/>
            <person name="Wang J."/>
            <person name="Deng Y."/>
            <person name="Ran L."/>
            <person name="Shi X."/>
            <person name="Wang X."/>
            <person name="Wu Q."/>
            <person name="Li C."/>
            <person name="Ren X."/>
            <person name="Wang J."/>
            <person name="Wang X."/>
            <person name="Li D."/>
            <person name="Liu D."/>
            <person name="Zhang X."/>
            <person name="Ji Z."/>
            <person name="Zhao W."/>
            <person name="Sun Y."/>
            <person name="Zhang Z."/>
            <person name="Bao J."/>
            <person name="Han Y."/>
            <person name="Dong L."/>
            <person name="Ji J."/>
            <person name="Chen P."/>
            <person name="Wu S."/>
            <person name="Liu J."/>
            <person name="Xiao Y."/>
            <person name="Bu D."/>
            <person name="Tan J."/>
            <person name="Yang L."/>
            <person name="Ye C."/>
            <person name="Zhang J."/>
            <person name="Xu J."/>
            <person name="Zhou Y."/>
            <person name="Yu Y."/>
            <person name="Zhang B."/>
            <person name="Zhuang S."/>
            <person name="Wei H."/>
            <person name="Liu B."/>
            <person name="Lei M."/>
            <person name="Yu H."/>
            <person name="Li Y."/>
            <person name="Xu H."/>
            <person name="Wei S."/>
            <person name="He X."/>
            <person name="Fang L."/>
            <person name="Zhang Z."/>
            <person name="Zhang Y."/>
            <person name="Huang X."/>
            <person name="Su Z."/>
            <person name="Tong W."/>
            <person name="Li J."/>
            <person name="Tong Z."/>
            <person name="Li S."/>
            <person name="Ye J."/>
            <person name="Wang L."/>
            <person name="Fang L."/>
            <person name="Lei T."/>
            <person name="Chen C."/>
            <person name="Chen H."/>
            <person name="Xu Z."/>
            <person name="Li H."/>
            <person name="Huang H."/>
            <person name="Zhang F."/>
            <person name="Xu H."/>
            <person name="Li N."/>
            <person name="Zhao C."/>
            <person name="Li S."/>
            <person name="Dong L."/>
            <person name="Huang Y."/>
            <person name="Li L."/>
            <person name="Xi Y."/>
            <person name="Qi Q."/>
            <person name="Li W."/>
            <person name="Zhang B."/>
            <person name="Hu W."/>
            <person name="Zhang Y."/>
            <person name="Tian X."/>
            <person name="Jiao Y."/>
            <person name="Liang X."/>
            <person name="Jin J."/>
            <person name="Gao L."/>
            <person name="Zheng W."/>
            <person name="Hao B."/>
            <person name="Liu S."/>
            <person name="Wang W."/>
            <person name="Yuan L."/>
            <person name="Cao M."/>
            <person name="McDermott J."/>
            <person name="Samudrala R."/>
            <person name="Wang J."/>
            <person name="Wong G.K."/>
            <person name="Yang H."/>
        </authorList>
    </citation>
    <scope>NUCLEOTIDE SEQUENCE [LARGE SCALE GENOMIC DNA]</scope>
</reference>
<feature type="compositionally biased region" description="Low complexity" evidence="1">
    <location>
        <begin position="67"/>
        <end position="82"/>
    </location>
</feature>
<reference evidence="2" key="2">
    <citation type="submission" date="2008-12" db="EMBL/GenBank/DDBJ databases">
        <title>Improved gene annotation of the rice (Oryza sativa) genomes.</title>
        <authorList>
            <person name="Wang J."/>
            <person name="Li R."/>
            <person name="Fan W."/>
            <person name="Huang Q."/>
            <person name="Zhang J."/>
            <person name="Zhou Y."/>
            <person name="Hu Y."/>
            <person name="Zi S."/>
            <person name="Li J."/>
            <person name="Ni P."/>
            <person name="Zheng H."/>
            <person name="Zhang Y."/>
            <person name="Zhao M."/>
            <person name="Hao Q."/>
            <person name="McDermott J."/>
            <person name="Samudrala R."/>
            <person name="Kristiansen K."/>
            <person name="Wong G.K.-S."/>
        </authorList>
    </citation>
    <scope>NUCLEOTIDE SEQUENCE</scope>
</reference>
<dbReference type="AlphaFoldDB" id="A0A8J8XHJ7"/>
<organism evidence="2">
    <name type="scientific">Oryza sativa subsp. japonica</name>
    <name type="common">Rice</name>
    <dbReference type="NCBI Taxonomy" id="39947"/>
    <lineage>
        <taxon>Eukaryota</taxon>
        <taxon>Viridiplantae</taxon>
        <taxon>Streptophyta</taxon>
        <taxon>Embryophyta</taxon>
        <taxon>Tracheophyta</taxon>
        <taxon>Spermatophyta</taxon>
        <taxon>Magnoliopsida</taxon>
        <taxon>Liliopsida</taxon>
        <taxon>Poales</taxon>
        <taxon>Poaceae</taxon>
        <taxon>BOP clade</taxon>
        <taxon>Oryzoideae</taxon>
        <taxon>Oryzeae</taxon>
        <taxon>Oryzinae</taxon>
        <taxon>Oryza</taxon>
        <taxon>Oryza sativa</taxon>
    </lineage>
</organism>
<feature type="compositionally biased region" description="Gly residues" evidence="1">
    <location>
        <begin position="42"/>
        <end position="51"/>
    </location>
</feature>
<protein>
    <submittedName>
        <fullName evidence="2">Uncharacterized protein</fullName>
    </submittedName>
</protein>
<dbReference type="Proteomes" id="UP000007752">
    <property type="component" value="Chromosome 2"/>
</dbReference>
<dbReference type="EMBL" id="CM000139">
    <property type="protein sequence ID" value="EEE57614.1"/>
    <property type="molecule type" value="Genomic_DNA"/>
</dbReference>